<proteinExistence type="predicted"/>
<dbReference type="GO" id="GO:0016020">
    <property type="term" value="C:membrane"/>
    <property type="evidence" value="ECO:0007669"/>
    <property type="project" value="UniProtKB-SubCell"/>
</dbReference>
<accession>A0A1B0C2K1</accession>
<evidence type="ECO:0000313" key="6">
    <source>
        <dbReference type="Proteomes" id="UP000092460"/>
    </source>
</evidence>
<dbReference type="AlphaFoldDB" id="A0A1B0C2K1"/>
<dbReference type="STRING" id="67801.A0A1B0C2K1"/>
<dbReference type="Proteomes" id="UP000092460">
    <property type="component" value="Unassembled WGS sequence"/>
</dbReference>
<keyword evidence="3" id="KW-1133">Transmembrane helix</keyword>
<name>A0A1B0C2K1_9MUSC</name>
<dbReference type="InterPro" id="IPR036259">
    <property type="entry name" value="MFS_trans_sf"/>
</dbReference>
<dbReference type="EMBL" id="JXJN01024565">
    <property type="status" value="NOT_ANNOTATED_CDS"/>
    <property type="molecule type" value="Genomic_DNA"/>
</dbReference>
<dbReference type="Gene3D" id="1.20.1250.20">
    <property type="entry name" value="MFS general substrate transporter like domains"/>
    <property type="match status" value="1"/>
</dbReference>
<sequence>MEIFLSKILPPMIRAKVQCFNKSDCHPAVFGTLASSFFLGWTEKLAEENILLKFYGCVKYALAKKWCKKSLTKRPNYWLHYALDKYDDSFVNEVAKVLKLAKLFLPLPLHFALLAQQDSSWTFQASLMNTTLSSGINLQPDQPKAVGPVFLFILIPFMQYIVKPNFSRGAKSFGNGLYYLLIYT</sequence>
<dbReference type="EnsemblMetazoa" id="GPPI047431-RA">
    <property type="protein sequence ID" value="GPPI047431-PA"/>
    <property type="gene ID" value="GPPI047431"/>
</dbReference>
<dbReference type="VEuPathDB" id="VectorBase:GPPI047431"/>
<keyword evidence="6" id="KW-1185">Reference proteome</keyword>
<evidence type="ECO:0000313" key="5">
    <source>
        <dbReference type="EnsemblMetazoa" id="GPPI047431-PA"/>
    </source>
</evidence>
<dbReference type="GO" id="GO:0022857">
    <property type="term" value="F:transmembrane transporter activity"/>
    <property type="evidence" value="ECO:0007669"/>
    <property type="project" value="InterPro"/>
</dbReference>
<evidence type="ECO:0000256" key="2">
    <source>
        <dbReference type="ARBA" id="ARBA00022692"/>
    </source>
</evidence>
<evidence type="ECO:0000256" key="4">
    <source>
        <dbReference type="ARBA" id="ARBA00023136"/>
    </source>
</evidence>
<dbReference type="InterPro" id="IPR000109">
    <property type="entry name" value="POT_fam"/>
</dbReference>
<protein>
    <submittedName>
        <fullName evidence="5">Uncharacterized protein</fullName>
    </submittedName>
</protein>
<organism evidence="5 6">
    <name type="scientific">Glossina palpalis gambiensis</name>
    <dbReference type="NCBI Taxonomy" id="67801"/>
    <lineage>
        <taxon>Eukaryota</taxon>
        <taxon>Metazoa</taxon>
        <taxon>Ecdysozoa</taxon>
        <taxon>Arthropoda</taxon>
        <taxon>Hexapoda</taxon>
        <taxon>Insecta</taxon>
        <taxon>Pterygota</taxon>
        <taxon>Neoptera</taxon>
        <taxon>Endopterygota</taxon>
        <taxon>Diptera</taxon>
        <taxon>Brachycera</taxon>
        <taxon>Muscomorpha</taxon>
        <taxon>Hippoboscoidea</taxon>
        <taxon>Glossinidae</taxon>
        <taxon>Glossina</taxon>
    </lineage>
</organism>
<evidence type="ECO:0000256" key="3">
    <source>
        <dbReference type="ARBA" id="ARBA00022989"/>
    </source>
</evidence>
<keyword evidence="2" id="KW-0812">Transmembrane</keyword>
<keyword evidence="4" id="KW-0472">Membrane</keyword>
<reference evidence="5" key="2">
    <citation type="submission" date="2020-05" db="UniProtKB">
        <authorList>
            <consortium name="EnsemblMetazoa"/>
        </authorList>
    </citation>
    <scope>IDENTIFICATION</scope>
    <source>
        <strain evidence="5">IAEA</strain>
    </source>
</reference>
<dbReference type="Pfam" id="PF00854">
    <property type="entry name" value="PTR2"/>
    <property type="match status" value="1"/>
</dbReference>
<reference evidence="6" key="1">
    <citation type="submission" date="2015-01" db="EMBL/GenBank/DDBJ databases">
        <authorList>
            <person name="Aksoy S."/>
            <person name="Warren W."/>
            <person name="Wilson R.K."/>
        </authorList>
    </citation>
    <scope>NUCLEOTIDE SEQUENCE [LARGE SCALE GENOMIC DNA]</scope>
    <source>
        <strain evidence="6">IAEA</strain>
    </source>
</reference>
<comment type="subcellular location">
    <subcellularLocation>
        <location evidence="1">Membrane</location>
        <topology evidence="1">Multi-pass membrane protein</topology>
    </subcellularLocation>
</comment>
<evidence type="ECO:0000256" key="1">
    <source>
        <dbReference type="ARBA" id="ARBA00004141"/>
    </source>
</evidence>